<dbReference type="InterPro" id="IPR005119">
    <property type="entry name" value="LysR_subst-bd"/>
</dbReference>
<dbReference type="SUPFAM" id="SSF46785">
    <property type="entry name" value="Winged helix' DNA-binding domain"/>
    <property type="match status" value="1"/>
</dbReference>
<dbReference type="EMBL" id="RJSF01000040">
    <property type="protein sequence ID" value="RNM13917.1"/>
    <property type="molecule type" value="Genomic_DNA"/>
</dbReference>
<dbReference type="PANTHER" id="PTHR30346:SF0">
    <property type="entry name" value="HCA OPERON TRANSCRIPTIONAL ACTIVATOR HCAR"/>
    <property type="match status" value="1"/>
</dbReference>
<dbReference type="FunFam" id="1.10.10.10:FF:000001">
    <property type="entry name" value="LysR family transcriptional regulator"/>
    <property type="match status" value="1"/>
</dbReference>
<protein>
    <submittedName>
        <fullName evidence="6">LysR family transcriptional regulator</fullName>
    </submittedName>
</protein>
<dbReference type="GO" id="GO:0003700">
    <property type="term" value="F:DNA-binding transcription factor activity"/>
    <property type="evidence" value="ECO:0007669"/>
    <property type="project" value="InterPro"/>
</dbReference>
<gene>
    <name evidence="6" type="ORF">EFL26_13270</name>
</gene>
<name>A0A3N0GNB5_9ACTN</name>
<dbReference type="Gene3D" id="3.40.190.10">
    <property type="entry name" value="Periplasmic binding protein-like II"/>
    <property type="match status" value="2"/>
</dbReference>
<dbReference type="GO" id="GO:0003677">
    <property type="term" value="F:DNA binding"/>
    <property type="evidence" value="ECO:0007669"/>
    <property type="project" value="UniProtKB-KW"/>
</dbReference>
<dbReference type="SUPFAM" id="SSF53850">
    <property type="entry name" value="Periplasmic binding protein-like II"/>
    <property type="match status" value="1"/>
</dbReference>
<dbReference type="Pfam" id="PF00126">
    <property type="entry name" value="HTH_1"/>
    <property type="match status" value="1"/>
</dbReference>
<comment type="similarity">
    <text evidence="1">Belongs to the LysR transcriptional regulatory family.</text>
</comment>
<comment type="caution">
    <text evidence="6">The sequence shown here is derived from an EMBL/GenBank/DDBJ whole genome shotgun (WGS) entry which is preliminary data.</text>
</comment>
<keyword evidence="4" id="KW-0804">Transcription</keyword>
<proteinExistence type="inferred from homology"/>
<dbReference type="PROSITE" id="PS50931">
    <property type="entry name" value="HTH_LYSR"/>
    <property type="match status" value="1"/>
</dbReference>
<reference evidence="6 7" key="1">
    <citation type="submission" date="2018-11" db="EMBL/GenBank/DDBJ databases">
        <authorList>
            <person name="Li F."/>
        </authorList>
    </citation>
    <scope>NUCLEOTIDE SEQUENCE [LARGE SCALE GENOMIC DNA]</scope>
    <source>
        <strain evidence="6 7">Gsoil 818</strain>
    </source>
</reference>
<feature type="domain" description="HTH lysR-type" evidence="5">
    <location>
        <begin position="1"/>
        <end position="58"/>
    </location>
</feature>
<keyword evidence="7" id="KW-1185">Reference proteome</keyword>
<evidence type="ECO:0000256" key="2">
    <source>
        <dbReference type="ARBA" id="ARBA00023015"/>
    </source>
</evidence>
<dbReference type="Proteomes" id="UP000279994">
    <property type="component" value="Unassembled WGS sequence"/>
</dbReference>
<dbReference type="RefSeq" id="WP_123223325.1">
    <property type="nucleotide sequence ID" value="NZ_RJSF01000040.1"/>
</dbReference>
<sequence length="296" mass="32275">MDIRALRYVVTLAEELHFGRAAGRHFISAQPFGQQVQRLERELGVRLFERTSRRVSLTPAGARFVDRARMILAELDQLRQIAVEEDRRAVGSLRVGVLGFGIGDRWEALRCAVDVQQQDLPLEYRDLDLVDQYDALRRGDVDVAIVQFVGDLDGLDLQPVLASPRVAVLPASSALSEASYLTVGDLDGVPWLDVATREPMLRSWMGPAADADALSVRHPAGIPTAVATTGRVSLHAAAAAQYYPRPDVRFVPVEGPPVRVALATRTGDDRPTVAAFRRAAAVVRAADAVWPLADTA</sequence>
<dbReference type="GO" id="GO:0032993">
    <property type="term" value="C:protein-DNA complex"/>
    <property type="evidence" value="ECO:0007669"/>
    <property type="project" value="TreeGrafter"/>
</dbReference>
<organism evidence="6 7">
    <name type="scientific">Nocardioides pocheonensis</name>
    <dbReference type="NCBI Taxonomy" id="661485"/>
    <lineage>
        <taxon>Bacteria</taxon>
        <taxon>Bacillati</taxon>
        <taxon>Actinomycetota</taxon>
        <taxon>Actinomycetes</taxon>
        <taxon>Propionibacteriales</taxon>
        <taxon>Nocardioidaceae</taxon>
        <taxon>Nocardioides</taxon>
    </lineage>
</organism>
<evidence type="ECO:0000256" key="3">
    <source>
        <dbReference type="ARBA" id="ARBA00023125"/>
    </source>
</evidence>
<evidence type="ECO:0000259" key="5">
    <source>
        <dbReference type="PROSITE" id="PS50931"/>
    </source>
</evidence>
<dbReference type="AlphaFoldDB" id="A0A3N0GNB5"/>
<accession>A0A3N0GNB5</accession>
<evidence type="ECO:0000313" key="7">
    <source>
        <dbReference type="Proteomes" id="UP000279994"/>
    </source>
</evidence>
<evidence type="ECO:0000256" key="1">
    <source>
        <dbReference type="ARBA" id="ARBA00009437"/>
    </source>
</evidence>
<dbReference type="InterPro" id="IPR036390">
    <property type="entry name" value="WH_DNA-bd_sf"/>
</dbReference>
<dbReference type="InterPro" id="IPR036388">
    <property type="entry name" value="WH-like_DNA-bd_sf"/>
</dbReference>
<dbReference type="PANTHER" id="PTHR30346">
    <property type="entry name" value="TRANSCRIPTIONAL DUAL REGULATOR HCAR-RELATED"/>
    <property type="match status" value="1"/>
</dbReference>
<dbReference type="InterPro" id="IPR000847">
    <property type="entry name" value="LysR_HTH_N"/>
</dbReference>
<evidence type="ECO:0000313" key="6">
    <source>
        <dbReference type="EMBL" id="RNM13917.1"/>
    </source>
</evidence>
<evidence type="ECO:0000256" key="4">
    <source>
        <dbReference type="ARBA" id="ARBA00023163"/>
    </source>
</evidence>
<dbReference type="Gene3D" id="1.10.10.10">
    <property type="entry name" value="Winged helix-like DNA-binding domain superfamily/Winged helix DNA-binding domain"/>
    <property type="match status" value="1"/>
</dbReference>
<dbReference type="Pfam" id="PF03466">
    <property type="entry name" value="LysR_substrate"/>
    <property type="match status" value="1"/>
</dbReference>
<dbReference type="OrthoDB" id="3181812at2"/>
<keyword evidence="2" id="KW-0805">Transcription regulation</keyword>
<keyword evidence="3" id="KW-0238">DNA-binding</keyword>